<dbReference type="InterPro" id="IPR002104">
    <property type="entry name" value="Integrase_catalytic"/>
</dbReference>
<name>A0A2V1K9W1_9ACTO</name>
<keyword evidence="7" id="KW-1185">Reference proteome</keyword>
<gene>
    <name evidence="6" type="ORF">DD236_01390</name>
</gene>
<evidence type="ECO:0000256" key="1">
    <source>
        <dbReference type="ARBA" id="ARBA00023125"/>
    </source>
</evidence>
<sequence length="283" mass="31724">MELPHPLLKPVPDLWKAPIESWELQLRASGYTARTIETRLRHIRRIARGLRVPDPRAVSSDQLLTWCGTQQWMAETRHAHYTSLRLFFKHLYGDDDNPAKILPTVRRTGGIPHPTPEDVLIQALNTADDRTELILLLAGQCGLRAFEIAKVHRNDLTYDLLGMCLTVRGKGGKERSIPVEDLWLGNRILAVSSTNGGFLFPGSIDGHLSPRWVSVVASQVLPSPWTLHTLRHRFATRSFSNGGKDIIAVQEMLGHASLATTRRYTMTDDEAHRTAVRGALVQV</sequence>
<evidence type="ECO:0000256" key="3">
    <source>
        <dbReference type="PROSITE-ProRule" id="PRU01248"/>
    </source>
</evidence>
<dbReference type="InterPro" id="IPR044068">
    <property type="entry name" value="CB"/>
</dbReference>
<dbReference type="Proteomes" id="UP000245283">
    <property type="component" value="Unassembled WGS sequence"/>
</dbReference>
<evidence type="ECO:0000259" key="5">
    <source>
        <dbReference type="PROSITE" id="PS51900"/>
    </source>
</evidence>
<protein>
    <submittedName>
        <fullName evidence="6">Integrase</fullName>
    </submittedName>
</protein>
<keyword evidence="1 3" id="KW-0238">DNA-binding</keyword>
<dbReference type="OrthoDB" id="1822491at2"/>
<dbReference type="PANTHER" id="PTHR30349">
    <property type="entry name" value="PHAGE INTEGRASE-RELATED"/>
    <property type="match status" value="1"/>
</dbReference>
<evidence type="ECO:0000259" key="4">
    <source>
        <dbReference type="PROSITE" id="PS51898"/>
    </source>
</evidence>
<proteinExistence type="predicted"/>
<dbReference type="PROSITE" id="PS51898">
    <property type="entry name" value="TYR_RECOMBINASE"/>
    <property type="match status" value="1"/>
</dbReference>
<dbReference type="SUPFAM" id="SSF56349">
    <property type="entry name" value="DNA breaking-rejoining enzymes"/>
    <property type="match status" value="1"/>
</dbReference>
<feature type="domain" description="Core-binding (CB)" evidence="5">
    <location>
        <begin position="13"/>
        <end position="92"/>
    </location>
</feature>
<dbReference type="PANTHER" id="PTHR30349:SF64">
    <property type="entry name" value="PROPHAGE INTEGRASE INTD-RELATED"/>
    <property type="match status" value="1"/>
</dbReference>
<dbReference type="InterPro" id="IPR050090">
    <property type="entry name" value="Tyrosine_recombinase_XerCD"/>
</dbReference>
<dbReference type="GO" id="GO:0003677">
    <property type="term" value="F:DNA binding"/>
    <property type="evidence" value="ECO:0007669"/>
    <property type="project" value="UniProtKB-UniRule"/>
</dbReference>
<dbReference type="GO" id="GO:0006310">
    <property type="term" value="P:DNA recombination"/>
    <property type="evidence" value="ECO:0007669"/>
    <property type="project" value="UniProtKB-KW"/>
</dbReference>
<evidence type="ECO:0000313" key="7">
    <source>
        <dbReference type="Proteomes" id="UP000245283"/>
    </source>
</evidence>
<dbReference type="InterPro" id="IPR011010">
    <property type="entry name" value="DNA_brk_join_enz"/>
</dbReference>
<dbReference type="InterPro" id="IPR013762">
    <property type="entry name" value="Integrase-like_cat_sf"/>
</dbReference>
<dbReference type="AlphaFoldDB" id="A0A2V1K9W1"/>
<evidence type="ECO:0000313" key="6">
    <source>
        <dbReference type="EMBL" id="PWF27090.1"/>
    </source>
</evidence>
<dbReference type="PROSITE" id="PS51900">
    <property type="entry name" value="CB"/>
    <property type="match status" value="1"/>
</dbReference>
<evidence type="ECO:0000256" key="2">
    <source>
        <dbReference type="ARBA" id="ARBA00023172"/>
    </source>
</evidence>
<dbReference type="Pfam" id="PF00589">
    <property type="entry name" value="Phage_integrase"/>
    <property type="match status" value="1"/>
</dbReference>
<feature type="domain" description="Tyr recombinase" evidence="4">
    <location>
        <begin position="110"/>
        <end position="277"/>
    </location>
</feature>
<dbReference type="EMBL" id="QETB01000001">
    <property type="protein sequence ID" value="PWF27090.1"/>
    <property type="molecule type" value="Genomic_DNA"/>
</dbReference>
<reference evidence="7" key="1">
    <citation type="submission" date="2018-05" db="EMBL/GenBank/DDBJ databases">
        <authorList>
            <person name="Li Y."/>
        </authorList>
    </citation>
    <scope>NUCLEOTIDE SEQUENCE [LARGE SCALE GENOMIC DNA]</scope>
    <source>
        <strain evidence="7">sk1b4</strain>
    </source>
</reference>
<keyword evidence="2" id="KW-0233">DNA recombination</keyword>
<comment type="caution">
    <text evidence="6">The sequence shown here is derived from an EMBL/GenBank/DDBJ whole genome shotgun (WGS) entry which is preliminary data.</text>
</comment>
<dbReference type="Gene3D" id="1.10.443.10">
    <property type="entry name" value="Intergrase catalytic core"/>
    <property type="match status" value="1"/>
</dbReference>
<dbReference type="GO" id="GO:0015074">
    <property type="term" value="P:DNA integration"/>
    <property type="evidence" value="ECO:0007669"/>
    <property type="project" value="InterPro"/>
</dbReference>
<accession>A0A2V1K9W1</accession>
<organism evidence="6 7">
    <name type="scientific">Ancrocorticia populi</name>
    <dbReference type="NCBI Taxonomy" id="2175228"/>
    <lineage>
        <taxon>Bacteria</taxon>
        <taxon>Bacillati</taxon>
        <taxon>Actinomycetota</taxon>
        <taxon>Actinomycetes</taxon>
        <taxon>Actinomycetales</taxon>
        <taxon>Actinomycetaceae</taxon>
        <taxon>Ancrocorticia</taxon>
    </lineage>
</organism>